<feature type="compositionally biased region" description="Polar residues" evidence="1">
    <location>
        <begin position="1"/>
        <end position="27"/>
    </location>
</feature>
<protein>
    <submittedName>
        <fullName evidence="2">Acting on ester bonds protein</fullName>
        <ecNumber evidence="2">3.1.11.-</ecNumber>
        <ecNumber evidence="2">3.1.15.-</ecNumber>
    </submittedName>
</protein>
<dbReference type="AlphaFoldDB" id="A0A3E2HJX7"/>
<keyword evidence="2" id="KW-0378">Hydrolase</keyword>
<dbReference type="Gene3D" id="2.40.50.140">
    <property type="entry name" value="Nucleic acid-binding proteins"/>
    <property type="match status" value="1"/>
</dbReference>
<comment type="caution">
    <text evidence="2">The sequence shown here is derived from an EMBL/GenBank/DDBJ whole genome shotgun (WGS) entry which is preliminary data.</text>
</comment>
<evidence type="ECO:0000313" key="2">
    <source>
        <dbReference type="EMBL" id="RFU33351.1"/>
    </source>
</evidence>
<gene>
    <name evidence="2" type="ORF">B7463_g2997</name>
</gene>
<dbReference type="InterPro" id="IPR052469">
    <property type="entry name" value="MEIOB"/>
</dbReference>
<dbReference type="STRING" id="5539.A0A3E2HJX7"/>
<dbReference type="CDD" id="cd04475">
    <property type="entry name" value="RPA1_DBD_B"/>
    <property type="match status" value="1"/>
</dbReference>
<dbReference type="InterPro" id="IPR012340">
    <property type="entry name" value="NA-bd_OB-fold"/>
</dbReference>
<proteinExistence type="predicted"/>
<dbReference type="OrthoDB" id="3248508at2759"/>
<dbReference type="PANTHER" id="PTHR21166:SF2">
    <property type="entry name" value="CELL DIVISION CONTROL PROTEIN 24 OB DOMAIN-CONTAINING PROTEIN-RELATED"/>
    <property type="match status" value="1"/>
</dbReference>
<dbReference type="PANTHER" id="PTHR21166">
    <property type="entry name" value="CELL DIVISION CONTROL PROTEIN 24 OB DOMAIN-CONTAINING PROTEIN-RELATED"/>
    <property type="match status" value="1"/>
</dbReference>
<organism evidence="2 3">
    <name type="scientific">Scytalidium lignicola</name>
    <name type="common">Hyphomycete</name>
    <dbReference type="NCBI Taxonomy" id="5539"/>
    <lineage>
        <taxon>Eukaryota</taxon>
        <taxon>Fungi</taxon>
        <taxon>Dikarya</taxon>
        <taxon>Ascomycota</taxon>
        <taxon>Pezizomycotina</taxon>
        <taxon>Leotiomycetes</taxon>
        <taxon>Leotiomycetes incertae sedis</taxon>
        <taxon>Scytalidium</taxon>
    </lineage>
</organism>
<dbReference type="EC" id="3.1.15.-" evidence="2"/>
<dbReference type="GO" id="GO:0000712">
    <property type="term" value="P:resolution of meiotic recombination intermediates"/>
    <property type="evidence" value="ECO:0007669"/>
    <property type="project" value="TreeGrafter"/>
</dbReference>
<name>A0A3E2HJX7_SCYLI</name>
<evidence type="ECO:0000256" key="1">
    <source>
        <dbReference type="SAM" id="MobiDB-lite"/>
    </source>
</evidence>
<dbReference type="GO" id="GO:0008310">
    <property type="term" value="F:single-stranded DNA 3'-5' DNA exonuclease activity"/>
    <property type="evidence" value="ECO:0007669"/>
    <property type="project" value="TreeGrafter"/>
</dbReference>
<dbReference type="Proteomes" id="UP000258309">
    <property type="component" value="Unassembled WGS sequence"/>
</dbReference>
<reference evidence="2 3" key="1">
    <citation type="submission" date="2018-05" db="EMBL/GenBank/DDBJ databases">
        <title>Draft genome sequence of Scytalidium lignicola DSM 105466, a ubiquitous saprotrophic fungus.</title>
        <authorList>
            <person name="Buettner E."/>
            <person name="Gebauer A.M."/>
            <person name="Hofrichter M."/>
            <person name="Liers C."/>
            <person name="Kellner H."/>
        </authorList>
    </citation>
    <scope>NUCLEOTIDE SEQUENCE [LARGE SCALE GENOMIC DNA]</scope>
    <source>
        <strain evidence="2 3">DSM 105466</strain>
    </source>
</reference>
<feature type="non-terminal residue" evidence="2">
    <location>
        <position position="1"/>
    </location>
</feature>
<evidence type="ECO:0000313" key="3">
    <source>
        <dbReference type="Proteomes" id="UP000258309"/>
    </source>
</evidence>
<sequence>MAPSYPSIQSFYQREPSKSTQLTQSPVSGDGFTTADLTSHLEPSSRKWNPKREYDVLPIGDLVPGPRAVTFNGRIVNFRTIHGKTQKQPKASGWQYLIVKDSGGAISVKLYFAQKPYSFKLGQLVSIWTAFVSDSTKSGGGPIPGVLVCANIFPGRVTSDHIIIHTGSIGEETCRTPLLYSKETFLQGLMTLDSFIKSGFDDIPDVKLLVCVKSIGPRKKITKKDGGEVDLAEILLFDHTEEVRLKLWGEMIESAKEWQAGKTILLLSNPSYTIGFAKKGDLGIKQSTMVEVEPDFPDAVWLRKYAARLRKKESLAVKFPQEFWDGVVKKQGIDMVLFNLADIAEEVRRNPTRTFTGFISVIINDMSLVVNQRCSRLMCITCCSLPIYSNTPQIPCPHCSTPLTLSPNPRTIGLLLDETGCIPAGKLLWSSKAWEQLFGLSHSGFCEMDAELARGLEERMCFERVHLGFGWMGEGERGDYEDEELGRLVVLEVRRS</sequence>
<dbReference type="SUPFAM" id="SSF50249">
    <property type="entry name" value="Nucleic acid-binding proteins"/>
    <property type="match status" value="2"/>
</dbReference>
<dbReference type="GO" id="GO:0003697">
    <property type="term" value="F:single-stranded DNA binding"/>
    <property type="evidence" value="ECO:0007669"/>
    <property type="project" value="TreeGrafter"/>
</dbReference>
<dbReference type="EC" id="3.1.11.-" evidence="2"/>
<dbReference type="OMA" id="EHVNPPF"/>
<dbReference type="EMBL" id="NCSJ02000037">
    <property type="protein sequence ID" value="RFU33351.1"/>
    <property type="molecule type" value="Genomic_DNA"/>
</dbReference>
<accession>A0A3E2HJX7</accession>
<feature type="region of interest" description="Disordered" evidence="1">
    <location>
        <begin position="1"/>
        <end position="46"/>
    </location>
</feature>
<feature type="non-terminal residue" evidence="2">
    <location>
        <position position="496"/>
    </location>
</feature>
<keyword evidence="3" id="KW-1185">Reference proteome</keyword>